<dbReference type="AlphaFoldDB" id="A0A7I8VXW9"/>
<evidence type="ECO:0000313" key="1">
    <source>
        <dbReference type="EMBL" id="CAD5120354.1"/>
    </source>
</evidence>
<sequence length="161" mass="18221">MAALLRYQQAARVGVKYVYSLGINHPYCTTQKTTETEKSSTVEKVINVLDKVETKEQHSLKNSDSFSKLLRESKYLQIGDPDGRIVNGKIVEVVQDDLYIDFGGKFYCVCKRPRAKSAEYVRGARVRLRLRDLELSNYFMGAARDITLLEADAVLLGLLKP</sequence>
<dbReference type="EMBL" id="CAJFCJ010000012">
    <property type="protein sequence ID" value="CAD5120354.1"/>
    <property type="molecule type" value="Genomic_DNA"/>
</dbReference>
<evidence type="ECO:0000313" key="2">
    <source>
        <dbReference type="Proteomes" id="UP000549394"/>
    </source>
</evidence>
<accession>A0A7I8VXW9</accession>
<proteinExistence type="predicted"/>
<dbReference type="GO" id="GO:0005763">
    <property type="term" value="C:mitochondrial small ribosomal subunit"/>
    <property type="evidence" value="ECO:0007669"/>
    <property type="project" value="TreeGrafter"/>
</dbReference>
<dbReference type="Pfam" id="PF10246">
    <property type="entry name" value="MRP-S35"/>
    <property type="match status" value="1"/>
</dbReference>
<name>A0A7I8VXW9_9ANNE</name>
<dbReference type="PANTHER" id="PTHR13447">
    <property type="entry name" value="MITOCHONDRIAL 28S RIBOSOMAL PROTEIN S28"/>
    <property type="match status" value="1"/>
</dbReference>
<reference evidence="1 2" key="1">
    <citation type="submission" date="2020-08" db="EMBL/GenBank/DDBJ databases">
        <authorList>
            <person name="Hejnol A."/>
        </authorList>
    </citation>
    <scope>NUCLEOTIDE SEQUENCE [LARGE SCALE GENOMIC DNA]</scope>
</reference>
<dbReference type="OrthoDB" id="6020229at2759"/>
<comment type="caution">
    <text evidence="1">The sequence shown here is derived from an EMBL/GenBank/DDBJ whole genome shotgun (WGS) entry which is preliminary data.</text>
</comment>
<protein>
    <submittedName>
        <fullName evidence="1">Uncharacterized protein</fullName>
    </submittedName>
</protein>
<gene>
    <name evidence="1" type="ORF">DGYR_LOCUS8461</name>
</gene>
<dbReference type="Proteomes" id="UP000549394">
    <property type="component" value="Unassembled WGS sequence"/>
</dbReference>
<organism evidence="1 2">
    <name type="scientific">Dimorphilus gyrociliatus</name>
    <dbReference type="NCBI Taxonomy" id="2664684"/>
    <lineage>
        <taxon>Eukaryota</taxon>
        <taxon>Metazoa</taxon>
        <taxon>Spiralia</taxon>
        <taxon>Lophotrochozoa</taxon>
        <taxon>Annelida</taxon>
        <taxon>Polychaeta</taxon>
        <taxon>Polychaeta incertae sedis</taxon>
        <taxon>Dinophilidae</taxon>
        <taxon>Dimorphilus</taxon>
    </lineage>
</organism>
<dbReference type="PANTHER" id="PTHR13447:SF2">
    <property type="entry name" value="SMALL RIBOSOMAL SUBUNIT PROTEIN BS1M"/>
    <property type="match status" value="1"/>
</dbReference>
<keyword evidence="2" id="KW-1185">Reference proteome</keyword>
<dbReference type="InterPro" id="IPR019375">
    <property type="entry name" value="Ribosomal_bS1m"/>
</dbReference>